<evidence type="ECO:0000313" key="2">
    <source>
        <dbReference type="Proteomes" id="UP000198281"/>
    </source>
</evidence>
<organism evidence="1 2">
    <name type="scientific">Edaphosphingomonas laterariae</name>
    <dbReference type="NCBI Taxonomy" id="861865"/>
    <lineage>
        <taxon>Bacteria</taxon>
        <taxon>Pseudomonadati</taxon>
        <taxon>Pseudomonadota</taxon>
        <taxon>Alphaproteobacteria</taxon>
        <taxon>Sphingomonadales</taxon>
        <taxon>Rhizorhabdaceae</taxon>
        <taxon>Edaphosphingomonas</taxon>
    </lineage>
</organism>
<dbReference type="AlphaFoldDB" id="A0A239DV37"/>
<name>A0A239DV37_9SPHN</name>
<accession>A0A239DV37</accession>
<dbReference type="Proteomes" id="UP000198281">
    <property type="component" value="Unassembled WGS sequence"/>
</dbReference>
<proteinExistence type="predicted"/>
<dbReference type="EMBL" id="FZOS01000005">
    <property type="protein sequence ID" value="SNS35593.1"/>
    <property type="molecule type" value="Genomic_DNA"/>
</dbReference>
<gene>
    <name evidence="1" type="ORF">SAMN06295912_10531</name>
</gene>
<evidence type="ECO:0000313" key="1">
    <source>
        <dbReference type="EMBL" id="SNS35593.1"/>
    </source>
</evidence>
<protein>
    <submittedName>
        <fullName evidence="1">Uncharacterized protein</fullName>
    </submittedName>
</protein>
<sequence>MTGPVGARAAFVSVLCVVGLLVPRRIVAFAALFLALAEVRTQRFGQPPGALGIVFRHEFAVKANIRFGKP</sequence>
<keyword evidence="2" id="KW-1185">Reference proteome</keyword>
<reference evidence="2" key="1">
    <citation type="submission" date="2017-06" db="EMBL/GenBank/DDBJ databases">
        <authorList>
            <person name="Varghese N."/>
            <person name="Submissions S."/>
        </authorList>
    </citation>
    <scope>NUCLEOTIDE SEQUENCE [LARGE SCALE GENOMIC DNA]</scope>
    <source>
        <strain evidence="2">LNB2</strain>
    </source>
</reference>